<evidence type="ECO:0000313" key="3">
    <source>
        <dbReference type="Proteomes" id="UP000217465"/>
    </source>
</evidence>
<dbReference type="EMBL" id="NSGR01000004">
    <property type="protein sequence ID" value="PCH13626.1"/>
    <property type="molecule type" value="Genomic_DNA"/>
</dbReference>
<evidence type="ECO:0000313" key="2">
    <source>
        <dbReference type="EMBL" id="PCH13626.1"/>
    </source>
</evidence>
<organism evidence="2 3">
    <name type="scientific">Streptococcus parauberis</name>
    <dbReference type="NCBI Taxonomy" id="1348"/>
    <lineage>
        <taxon>Bacteria</taxon>
        <taxon>Bacillati</taxon>
        <taxon>Bacillota</taxon>
        <taxon>Bacilli</taxon>
        <taxon>Lactobacillales</taxon>
        <taxon>Streptococcaceae</taxon>
        <taxon>Streptococcus</taxon>
    </lineage>
</organism>
<comment type="caution">
    <text evidence="2">The sequence shown here is derived from an EMBL/GenBank/DDBJ whole genome shotgun (WGS) entry which is preliminary data.</text>
</comment>
<reference evidence="2 3" key="1">
    <citation type="submission" date="2016-06" db="EMBL/GenBank/DDBJ databases">
        <authorList>
            <person name="Haines A.N."/>
            <person name="Council K.R."/>
        </authorList>
    </citation>
    <scope>NUCLEOTIDE SEQUENCE [LARGE SCALE GENOMIC DNA]</scope>
    <source>
        <strain evidence="2 3">SP158-29</strain>
    </source>
</reference>
<keyword evidence="1" id="KW-1133">Transmembrane helix</keyword>
<dbReference type="RefSeq" id="WP_096633274.1">
    <property type="nucleotide sequence ID" value="NZ_NSGR01000004.1"/>
</dbReference>
<dbReference type="Proteomes" id="UP000217465">
    <property type="component" value="Unassembled WGS sequence"/>
</dbReference>
<accession>A0A854WF26</accession>
<keyword evidence="1" id="KW-0472">Membrane</keyword>
<dbReference type="AlphaFoldDB" id="A0A854WF26"/>
<feature type="transmembrane region" description="Helical" evidence="1">
    <location>
        <begin position="12"/>
        <end position="32"/>
    </location>
</feature>
<proteinExistence type="predicted"/>
<sequence>MKAIKKFFSLKIYVWLLILSVGIIGGIFVWGYNSHQVKQNNIQTSESVKYLEEVNEVVFLNVGIGKIMQDSNVMDVFDHDIPFTKKEALIVINYNAKLGIKEPVKIIQKGEHSFKISIPKFKVIGIELDKKDPYTPYNIKGEILSYSTKNIDTGKLVTKGLSNKEQKKYLKKYDKNIRDSAQNYYNTVFKGINKNNKINIIFE</sequence>
<protein>
    <submittedName>
        <fullName evidence="2">Uncharacterized protein</fullName>
    </submittedName>
</protein>
<keyword evidence="1" id="KW-0812">Transmembrane</keyword>
<gene>
    <name evidence="2" type="ORF">A9Y57_00259</name>
</gene>
<name>A0A854WF26_9STRE</name>
<evidence type="ECO:0000256" key="1">
    <source>
        <dbReference type="SAM" id="Phobius"/>
    </source>
</evidence>